<dbReference type="InterPro" id="IPR000531">
    <property type="entry name" value="Beta-barrel_TonB"/>
</dbReference>
<evidence type="ECO:0000313" key="15">
    <source>
        <dbReference type="Proteomes" id="UP000018851"/>
    </source>
</evidence>
<evidence type="ECO:0000256" key="11">
    <source>
        <dbReference type="SAM" id="SignalP"/>
    </source>
</evidence>
<keyword evidence="5 9" id="KW-0798">TonB box</keyword>
<name>W0AL59_9SPHN</name>
<dbReference type="AlphaFoldDB" id="W0AL59"/>
<evidence type="ECO:0000256" key="5">
    <source>
        <dbReference type="ARBA" id="ARBA00023077"/>
    </source>
</evidence>
<evidence type="ECO:0000256" key="8">
    <source>
        <dbReference type="PROSITE-ProRule" id="PRU01360"/>
    </source>
</evidence>
<organism evidence="14 15">
    <name type="scientific">Sphingomonas sanxanigenens DSM 19645 = NX02</name>
    <dbReference type="NCBI Taxonomy" id="1123269"/>
    <lineage>
        <taxon>Bacteria</taxon>
        <taxon>Pseudomonadati</taxon>
        <taxon>Pseudomonadota</taxon>
        <taxon>Alphaproteobacteria</taxon>
        <taxon>Sphingomonadales</taxon>
        <taxon>Sphingomonadaceae</taxon>
        <taxon>Sphingomonas</taxon>
    </lineage>
</organism>
<gene>
    <name evidence="14" type="ORF">NX02_27160</name>
</gene>
<dbReference type="GO" id="GO:0009279">
    <property type="term" value="C:cell outer membrane"/>
    <property type="evidence" value="ECO:0007669"/>
    <property type="project" value="UniProtKB-SubCell"/>
</dbReference>
<feature type="compositionally biased region" description="Polar residues" evidence="10">
    <location>
        <begin position="31"/>
        <end position="40"/>
    </location>
</feature>
<dbReference type="InterPro" id="IPR037066">
    <property type="entry name" value="Plug_dom_sf"/>
</dbReference>
<dbReference type="STRING" id="1123269.NX02_27160"/>
<feature type="domain" description="TonB-dependent receptor-like beta-barrel" evidence="12">
    <location>
        <begin position="307"/>
        <end position="689"/>
    </location>
</feature>
<comment type="subcellular location">
    <subcellularLocation>
        <location evidence="1 8">Cell outer membrane</location>
        <topology evidence="1 8">Multi-pass membrane protein</topology>
    </subcellularLocation>
</comment>
<comment type="similarity">
    <text evidence="8 9">Belongs to the TonB-dependent receptor family.</text>
</comment>
<keyword evidence="2 8" id="KW-0813">Transport</keyword>
<keyword evidence="15" id="KW-1185">Reference proteome</keyword>
<keyword evidence="6 8" id="KW-0472">Membrane</keyword>
<evidence type="ECO:0000256" key="1">
    <source>
        <dbReference type="ARBA" id="ARBA00004571"/>
    </source>
</evidence>
<evidence type="ECO:0000256" key="9">
    <source>
        <dbReference type="RuleBase" id="RU003357"/>
    </source>
</evidence>
<reference evidence="14 15" key="1">
    <citation type="submission" date="2013-07" db="EMBL/GenBank/DDBJ databases">
        <title>Completed genome of Sphingomonas sanxanigenens NX02.</title>
        <authorList>
            <person name="Ma T."/>
            <person name="Huang H."/>
            <person name="Wu M."/>
            <person name="Li X."/>
            <person name="Li G."/>
        </authorList>
    </citation>
    <scope>NUCLEOTIDE SEQUENCE [LARGE SCALE GENOMIC DNA]</scope>
    <source>
        <strain evidence="14 15">NX02</strain>
    </source>
</reference>
<evidence type="ECO:0000259" key="13">
    <source>
        <dbReference type="Pfam" id="PF07715"/>
    </source>
</evidence>
<evidence type="ECO:0000256" key="7">
    <source>
        <dbReference type="ARBA" id="ARBA00023237"/>
    </source>
</evidence>
<protein>
    <recommendedName>
        <fullName evidence="16">TonB-denpendent receptor</fullName>
    </recommendedName>
</protein>
<dbReference type="Pfam" id="PF00593">
    <property type="entry name" value="TonB_dep_Rec_b-barrel"/>
    <property type="match status" value="1"/>
</dbReference>
<dbReference type="Pfam" id="PF07715">
    <property type="entry name" value="Plug"/>
    <property type="match status" value="1"/>
</dbReference>
<dbReference type="PROSITE" id="PS52016">
    <property type="entry name" value="TONB_DEPENDENT_REC_3"/>
    <property type="match status" value="1"/>
</dbReference>
<keyword evidence="3 8" id="KW-1134">Transmembrane beta strand</keyword>
<keyword evidence="7 8" id="KW-0998">Cell outer membrane</keyword>
<dbReference type="PATRIC" id="fig|1123269.5.peg.5329"/>
<evidence type="ECO:0000313" key="14">
    <source>
        <dbReference type="EMBL" id="AHE57018.1"/>
    </source>
</evidence>
<dbReference type="KEGG" id="ssan:NX02_27160"/>
<feature type="signal peptide" evidence="11">
    <location>
        <begin position="1"/>
        <end position="20"/>
    </location>
</feature>
<dbReference type="GO" id="GO:0044718">
    <property type="term" value="P:siderophore transmembrane transport"/>
    <property type="evidence" value="ECO:0007669"/>
    <property type="project" value="TreeGrafter"/>
</dbReference>
<dbReference type="Gene3D" id="2.170.130.10">
    <property type="entry name" value="TonB-dependent receptor, plug domain"/>
    <property type="match status" value="1"/>
</dbReference>
<proteinExistence type="inferred from homology"/>
<dbReference type="Proteomes" id="UP000018851">
    <property type="component" value="Chromosome"/>
</dbReference>
<evidence type="ECO:0000256" key="4">
    <source>
        <dbReference type="ARBA" id="ARBA00022692"/>
    </source>
</evidence>
<evidence type="ECO:0008006" key="16">
    <source>
        <dbReference type="Google" id="ProtNLM"/>
    </source>
</evidence>
<dbReference type="PANTHER" id="PTHR30069">
    <property type="entry name" value="TONB-DEPENDENT OUTER MEMBRANE RECEPTOR"/>
    <property type="match status" value="1"/>
</dbReference>
<keyword evidence="4 8" id="KW-0812">Transmembrane</keyword>
<feature type="region of interest" description="Disordered" evidence="10">
    <location>
        <begin position="27"/>
        <end position="56"/>
    </location>
</feature>
<dbReference type="Gene3D" id="2.40.170.20">
    <property type="entry name" value="TonB-dependent receptor, beta-barrel domain"/>
    <property type="match status" value="1"/>
</dbReference>
<evidence type="ECO:0000256" key="6">
    <source>
        <dbReference type="ARBA" id="ARBA00023136"/>
    </source>
</evidence>
<evidence type="ECO:0000256" key="2">
    <source>
        <dbReference type="ARBA" id="ARBA00022448"/>
    </source>
</evidence>
<evidence type="ECO:0000256" key="10">
    <source>
        <dbReference type="SAM" id="MobiDB-lite"/>
    </source>
</evidence>
<evidence type="ECO:0000259" key="12">
    <source>
        <dbReference type="Pfam" id="PF00593"/>
    </source>
</evidence>
<feature type="chain" id="PRO_5004785564" description="TonB-denpendent receptor" evidence="11">
    <location>
        <begin position="21"/>
        <end position="720"/>
    </location>
</feature>
<dbReference type="EMBL" id="CP006644">
    <property type="protein sequence ID" value="AHE57018.1"/>
    <property type="molecule type" value="Genomic_DNA"/>
</dbReference>
<feature type="domain" description="TonB-dependent receptor plug" evidence="13">
    <location>
        <begin position="71"/>
        <end position="175"/>
    </location>
</feature>
<evidence type="ECO:0000256" key="3">
    <source>
        <dbReference type="ARBA" id="ARBA00022452"/>
    </source>
</evidence>
<dbReference type="PANTHER" id="PTHR30069:SF40">
    <property type="entry name" value="TONB-DEPENDENT RECEPTOR NMB0964-RELATED"/>
    <property type="match status" value="1"/>
</dbReference>
<dbReference type="InterPro" id="IPR036942">
    <property type="entry name" value="Beta-barrel_TonB_sf"/>
</dbReference>
<dbReference type="SUPFAM" id="SSF56935">
    <property type="entry name" value="Porins"/>
    <property type="match status" value="1"/>
</dbReference>
<sequence length="720" mass="76818">MIRSLLLAGSAFFFVQPAFAQQAEIPVPSTADEQPQSGTAGSDARPARGGDFHAAPSNDLIVTAPFQRRREDVLSGTSVLSGEALTLALRPSIGDTLTHVAGVSATSFGPNASRPILRGFQGDRVRILTDGIGSFDVSNTSVDHAVAINPLTADRIEVLRGPSALLYGSSAIGGVVNVVDSRIPRSVPDEPIHVEAVAGYGSAANERSISSAVVAPIGSKFVVHVDGSYSKTDDLETGGYILSRERRAEALASGDAEIAALADLKGKLPNSAGRTWEVAGGAAIITDGGNLGISVNHLDSLYGVPVRYALTPGGEAEQVQLDMKQTRADLRAEVNTGGGFLDKVRLRAGYADYQHSELEDTGEVGTTFYAEGIEARLELVQAKRGGWEGAFGGQLLIRDFNVVGEEKFLPKNETQQYGVFTLQSFDFGALRAEAGARYEYSRLSAIADGDLGNPAYARSFDAFSGSLGASYELAPAWRIGLNLSRSERAPSAEELFSRGNHAGTQAFELGDPTLTKEKSWGIEGTLRGKGEGYSFSASVFHNWFDDYIYETQVDPSVCEAVSGGELEFPCFNIRQADARYYGFEVEGSARVFTLGNYTLNVDGLADYVRAKVTHVGDAPRIPPLRMLGGLELQAGSATGRVEVEHVFDQKKLSAFETETDGYTMVNAAVSVKPFGYDSATSISLSANNIFDVVARRHASFLKDFAPLAGRDIRVTARVAF</sequence>
<dbReference type="InterPro" id="IPR039426">
    <property type="entry name" value="TonB-dep_rcpt-like"/>
</dbReference>
<dbReference type="InterPro" id="IPR012910">
    <property type="entry name" value="Plug_dom"/>
</dbReference>
<dbReference type="HOGENOM" id="CLU_008287_10_1_5"/>
<keyword evidence="11" id="KW-0732">Signal</keyword>
<dbReference type="OrthoDB" id="9795928at2"/>
<dbReference type="eggNOG" id="COG4206">
    <property type="taxonomic scope" value="Bacteria"/>
</dbReference>
<dbReference type="GO" id="GO:0015344">
    <property type="term" value="F:siderophore uptake transmembrane transporter activity"/>
    <property type="evidence" value="ECO:0007669"/>
    <property type="project" value="TreeGrafter"/>
</dbReference>
<dbReference type="RefSeq" id="WP_025295116.1">
    <property type="nucleotide sequence ID" value="NZ_CP006644.1"/>
</dbReference>
<accession>W0AL59</accession>